<evidence type="ECO:0000256" key="3">
    <source>
        <dbReference type="ARBA" id="ARBA00006206"/>
    </source>
</evidence>
<dbReference type="RefSeq" id="WP_345233338.1">
    <property type="nucleotide sequence ID" value="NZ_BAABIQ010000042.1"/>
</dbReference>
<comment type="pathway">
    <text evidence="2 8">Carbohydrate metabolism; hexose metabolism.</text>
</comment>
<evidence type="ECO:0000256" key="2">
    <source>
        <dbReference type="ARBA" id="ARBA00005028"/>
    </source>
</evidence>
<dbReference type="InterPro" id="IPR011013">
    <property type="entry name" value="Gal_mutarotase_sf_dom"/>
</dbReference>
<gene>
    <name evidence="9" type="ORF">GCM10023231_32950</name>
</gene>
<dbReference type="EC" id="5.1.3.3" evidence="8"/>
<evidence type="ECO:0000256" key="4">
    <source>
        <dbReference type="ARBA" id="ARBA00011245"/>
    </source>
</evidence>
<accession>A0ABP9BX50</accession>
<dbReference type="PANTHER" id="PTHR10091:SF0">
    <property type="entry name" value="GALACTOSE MUTAROTASE"/>
    <property type="match status" value="1"/>
</dbReference>
<comment type="catalytic activity">
    <reaction evidence="8">
        <text>alpha-D-glucose = beta-D-glucose</text>
        <dbReference type="Rhea" id="RHEA:10264"/>
        <dbReference type="ChEBI" id="CHEBI:15903"/>
        <dbReference type="ChEBI" id="CHEBI:17925"/>
        <dbReference type="EC" id="5.1.3.3"/>
    </reaction>
</comment>
<keyword evidence="10" id="KW-1185">Reference proteome</keyword>
<evidence type="ECO:0000256" key="5">
    <source>
        <dbReference type="ARBA" id="ARBA00022837"/>
    </source>
</evidence>
<dbReference type="Proteomes" id="UP001501411">
    <property type="component" value="Unassembled WGS sequence"/>
</dbReference>
<name>A0ABP9BX50_9SPHI</name>
<dbReference type="EMBL" id="BAABIQ010000042">
    <property type="protein sequence ID" value="GAA4801598.1"/>
    <property type="molecule type" value="Genomic_DNA"/>
</dbReference>
<comment type="similarity">
    <text evidence="3 8">Belongs to the aldose epimerase family.</text>
</comment>
<protein>
    <recommendedName>
        <fullName evidence="8">Aldose 1-epimerase</fullName>
        <ecNumber evidence="8">5.1.3.3</ecNumber>
    </recommendedName>
</protein>
<comment type="caution">
    <text evidence="9">The sequence shown here is derived from an EMBL/GenBank/DDBJ whole genome shotgun (WGS) entry which is preliminary data.</text>
</comment>
<dbReference type="InterPro" id="IPR008183">
    <property type="entry name" value="Aldose_1/G6P_1-epimerase"/>
</dbReference>
<dbReference type="Pfam" id="PF01263">
    <property type="entry name" value="Aldose_epim"/>
    <property type="match status" value="1"/>
</dbReference>
<proteinExistence type="inferred from homology"/>
<evidence type="ECO:0000256" key="1">
    <source>
        <dbReference type="ARBA" id="ARBA00001913"/>
    </source>
</evidence>
<dbReference type="InterPro" id="IPR014718">
    <property type="entry name" value="GH-type_carb-bd"/>
</dbReference>
<dbReference type="CDD" id="cd09019">
    <property type="entry name" value="galactose_mutarotase_like"/>
    <property type="match status" value="1"/>
</dbReference>
<dbReference type="SUPFAM" id="SSF74650">
    <property type="entry name" value="Galactose mutarotase-like"/>
    <property type="match status" value="1"/>
</dbReference>
<reference evidence="10" key="1">
    <citation type="journal article" date="2019" name="Int. J. Syst. Evol. Microbiol.">
        <title>The Global Catalogue of Microorganisms (GCM) 10K type strain sequencing project: providing services to taxonomists for standard genome sequencing and annotation.</title>
        <authorList>
            <consortium name="The Broad Institute Genomics Platform"/>
            <consortium name="The Broad Institute Genome Sequencing Center for Infectious Disease"/>
            <person name="Wu L."/>
            <person name="Ma J."/>
        </authorList>
    </citation>
    <scope>NUCLEOTIDE SEQUENCE [LARGE SCALE GENOMIC DNA]</scope>
    <source>
        <strain evidence="10">JCM 18200</strain>
    </source>
</reference>
<evidence type="ECO:0000256" key="8">
    <source>
        <dbReference type="PIRNR" id="PIRNR005096"/>
    </source>
</evidence>
<evidence type="ECO:0000313" key="10">
    <source>
        <dbReference type="Proteomes" id="UP001501411"/>
    </source>
</evidence>
<dbReference type="PROSITE" id="PS51257">
    <property type="entry name" value="PROKAR_LIPOPROTEIN"/>
    <property type="match status" value="1"/>
</dbReference>
<dbReference type="InterPro" id="IPR015443">
    <property type="entry name" value="Aldose_1-epimerase"/>
</dbReference>
<comment type="subunit">
    <text evidence="4">Monomer.</text>
</comment>
<evidence type="ECO:0000256" key="6">
    <source>
        <dbReference type="ARBA" id="ARBA00023235"/>
    </source>
</evidence>
<dbReference type="Gene3D" id="2.70.98.10">
    <property type="match status" value="1"/>
</dbReference>
<evidence type="ECO:0000256" key="7">
    <source>
        <dbReference type="ARBA" id="ARBA00023277"/>
    </source>
</evidence>
<dbReference type="PANTHER" id="PTHR10091">
    <property type="entry name" value="ALDOSE-1-EPIMERASE"/>
    <property type="match status" value="1"/>
</dbReference>
<dbReference type="InterPro" id="IPR047215">
    <property type="entry name" value="Galactose_mutarotase-like"/>
</dbReference>
<comment type="cofactor">
    <cofactor evidence="1">
        <name>Ca(2+)</name>
        <dbReference type="ChEBI" id="CHEBI:29108"/>
    </cofactor>
</comment>
<sequence length="384" mass="41772">MNVKQCIGLMLTGGILLSACNNNRPKEETATTTETPADTNDFGGEIDGKAVKLFTITNNKGLTAKLTNYGGRLVSLVVPDKDGKPTDVVLGFTTADAYKASTEPYYGATIGRVGNRIAKGKFTLDGKQYTIFTNNGQNALHGGKKGFQDVVWDAEQLSDSSLVFTYHSPDGEENFPGNLDVKVTFTATANNGIRFDYEAKTDKRTPVNLTNHAFFNLNGEGSGTINDHLLQIEADQYTPVDSTLIPLGKNQPVANTPFDFTKFTAIGKRVKEDNEQLKFGGGYDHNFVLRKGNTYGLAASAVGDKSGIEMRIYTDQPGLQFYGGNFMAGKNSLKNGVKDDYRTAIALETQHFPDAVNQPSFPSIILDPGQTYKSSSEYIFAIKK</sequence>
<keyword evidence="5" id="KW-0106">Calcium</keyword>
<dbReference type="NCBIfam" id="NF008277">
    <property type="entry name" value="PRK11055.1"/>
    <property type="match status" value="1"/>
</dbReference>
<keyword evidence="6 8" id="KW-0413">Isomerase</keyword>
<organism evidence="9 10">
    <name type="scientific">Olivibacter ginsenosidimutans</name>
    <dbReference type="NCBI Taxonomy" id="1176537"/>
    <lineage>
        <taxon>Bacteria</taxon>
        <taxon>Pseudomonadati</taxon>
        <taxon>Bacteroidota</taxon>
        <taxon>Sphingobacteriia</taxon>
        <taxon>Sphingobacteriales</taxon>
        <taxon>Sphingobacteriaceae</taxon>
        <taxon>Olivibacter</taxon>
    </lineage>
</organism>
<keyword evidence="7 8" id="KW-0119">Carbohydrate metabolism</keyword>
<evidence type="ECO:0000313" key="9">
    <source>
        <dbReference type="EMBL" id="GAA4801598.1"/>
    </source>
</evidence>
<dbReference type="PIRSF" id="PIRSF005096">
    <property type="entry name" value="GALM"/>
    <property type="match status" value="1"/>
</dbReference>